<dbReference type="PROSITE" id="PS50082">
    <property type="entry name" value="WD_REPEATS_2"/>
    <property type="match status" value="1"/>
</dbReference>
<dbReference type="Proteomes" id="UP000076761">
    <property type="component" value="Unassembled WGS sequence"/>
</dbReference>
<evidence type="ECO:0000256" key="4">
    <source>
        <dbReference type="ARBA" id="ARBA00022692"/>
    </source>
</evidence>
<evidence type="ECO:0000256" key="3">
    <source>
        <dbReference type="ARBA" id="ARBA00022574"/>
    </source>
</evidence>
<gene>
    <name evidence="13" type="ORF">NEOLEDRAFT_1140293</name>
</gene>
<evidence type="ECO:0000256" key="9">
    <source>
        <dbReference type="ARBA" id="ARBA00022989"/>
    </source>
</evidence>
<proteinExistence type="predicted"/>
<reference evidence="13 14" key="1">
    <citation type="journal article" date="2016" name="Mol. Biol. Evol.">
        <title>Comparative Genomics of Early-Diverging Mushroom-Forming Fungi Provides Insights into the Origins of Lignocellulose Decay Capabilities.</title>
        <authorList>
            <person name="Nagy L.G."/>
            <person name="Riley R."/>
            <person name="Tritt A."/>
            <person name="Adam C."/>
            <person name="Daum C."/>
            <person name="Floudas D."/>
            <person name="Sun H."/>
            <person name="Yadav J.S."/>
            <person name="Pangilinan J."/>
            <person name="Larsson K.H."/>
            <person name="Matsuura K."/>
            <person name="Barry K."/>
            <person name="Labutti K."/>
            <person name="Kuo R."/>
            <person name="Ohm R.A."/>
            <person name="Bhattacharya S.S."/>
            <person name="Shirouzu T."/>
            <person name="Yoshinaga Y."/>
            <person name="Martin F.M."/>
            <person name="Grigoriev I.V."/>
            <person name="Hibbett D.S."/>
        </authorList>
    </citation>
    <scope>NUCLEOTIDE SEQUENCE [LARGE SCALE GENOMIC DNA]</scope>
    <source>
        <strain evidence="13 14">HHB14362 ss-1</strain>
    </source>
</reference>
<keyword evidence="10 12" id="KW-0472">Membrane</keyword>
<evidence type="ECO:0000256" key="5">
    <source>
        <dbReference type="ARBA" id="ARBA00022737"/>
    </source>
</evidence>
<evidence type="ECO:0000256" key="8">
    <source>
        <dbReference type="ARBA" id="ARBA00022927"/>
    </source>
</evidence>
<dbReference type="GO" id="GO:0015031">
    <property type="term" value="P:protein transport"/>
    <property type="evidence" value="ECO:0007669"/>
    <property type="project" value="UniProtKB-KW"/>
</dbReference>
<dbReference type="OrthoDB" id="2013972at2759"/>
<evidence type="ECO:0000256" key="2">
    <source>
        <dbReference type="ARBA" id="ARBA00022448"/>
    </source>
</evidence>
<dbReference type="SUPFAM" id="SSF50998">
    <property type="entry name" value="Quinoprotein alcohol dehydrogenase-like"/>
    <property type="match status" value="1"/>
</dbReference>
<feature type="repeat" description="WD" evidence="11">
    <location>
        <begin position="331"/>
        <end position="364"/>
    </location>
</feature>
<keyword evidence="2" id="KW-0813">Transport</keyword>
<dbReference type="InterPro" id="IPR001680">
    <property type="entry name" value="WD40_rpt"/>
</dbReference>
<keyword evidence="3 11" id="KW-0853">WD repeat</keyword>
<keyword evidence="9 12" id="KW-1133">Transmembrane helix</keyword>
<protein>
    <submittedName>
        <fullName evidence="13">WD40 repeat-like protein</fullName>
    </submittedName>
</protein>
<dbReference type="GO" id="GO:0005789">
    <property type="term" value="C:endoplasmic reticulum membrane"/>
    <property type="evidence" value="ECO:0007669"/>
    <property type="project" value="UniProtKB-SubCell"/>
</dbReference>
<evidence type="ECO:0000256" key="10">
    <source>
        <dbReference type="ARBA" id="ARBA00023136"/>
    </source>
</evidence>
<organism evidence="13 14">
    <name type="scientific">Neolentinus lepideus HHB14362 ss-1</name>
    <dbReference type="NCBI Taxonomy" id="1314782"/>
    <lineage>
        <taxon>Eukaryota</taxon>
        <taxon>Fungi</taxon>
        <taxon>Dikarya</taxon>
        <taxon>Basidiomycota</taxon>
        <taxon>Agaricomycotina</taxon>
        <taxon>Agaricomycetes</taxon>
        <taxon>Gloeophyllales</taxon>
        <taxon>Gloeophyllaceae</taxon>
        <taxon>Neolentinus</taxon>
    </lineage>
</organism>
<keyword evidence="14" id="KW-1185">Reference proteome</keyword>
<dbReference type="AlphaFoldDB" id="A0A165PAQ4"/>
<keyword evidence="6" id="KW-0256">Endoplasmic reticulum</keyword>
<dbReference type="GO" id="GO:0006888">
    <property type="term" value="P:endoplasmic reticulum to Golgi vesicle-mediated transport"/>
    <property type="evidence" value="ECO:0007669"/>
    <property type="project" value="TreeGrafter"/>
</dbReference>
<dbReference type="GO" id="GO:0005085">
    <property type="term" value="F:guanyl-nucleotide exchange factor activity"/>
    <property type="evidence" value="ECO:0007669"/>
    <property type="project" value="InterPro"/>
</dbReference>
<keyword evidence="5" id="KW-0677">Repeat</keyword>
<comment type="subcellular location">
    <subcellularLocation>
        <location evidence="1">Endoplasmic reticulum membrane</location>
        <topology evidence="1">Single-pass type II membrane protein</topology>
    </subcellularLocation>
</comment>
<dbReference type="GO" id="GO:0003400">
    <property type="term" value="P:regulation of COPII vesicle coating"/>
    <property type="evidence" value="ECO:0007669"/>
    <property type="project" value="TreeGrafter"/>
</dbReference>
<dbReference type="SMART" id="SM00320">
    <property type="entry name" value="WD40"/>
    <property type="match status" value="3"/>
</dbReference>
<dbReference type="Pfam" id="PF00400">
    <property type="entry name" value="WD40"/>
    <property type="match status" value="1"/>
</dbReference>
<evidence type="ECO:0000256" key="7">
    <source>
        <dbReference type="ARBA" id="ARBA00022892"/>
    </source>
</evidence>
<name>A0A165PAQ4_9AGAM</name>
<feature type="transmembrane region" description="Helical" evidence="12">
    <location>
        <begin position="372"/>
        <end position="395"/>
    </location>
</feature>
<dbReference type="EMBL" id="KV425615">
    <property type="protein sequence ID" value="KZT20765.1"/>
    <property type="molecule type" value="Genomic_DNA"/>
</dbReference>
<dbReference type="InterPro" id="IPR015943">
    <property type="entry name" value="WD40/YVTN_repeat-like_dom_sf"/>
</dbReference>
<dbReference type="PROSITE" id="PS50294">
    <property type="entry name" value="WD_REPEATS_REGION"/>
    <property type="match status" value="1"/>
</dbReference>
<dbReference type="InterPro" id="IPR011047">
    <property type="entry name" value="Quinoprotein_ADH-like_sf"/>
</dbReference>
<evidence type="ECO:0000256" key="1">
    <source>
        <dbReference type="ARBA" id="ARBA00004648"/>
    </source>
</evidence>
<evidence type="ECO:0000256" key="6">
    <source>
        <dbReference type="ARBA" id="ARBA00022824"/>
    </source>
</evidence>
<keyword evidence="4 12" id="KW-0812">Transmembrane</keyword>
<evidence type="ECO:0000256" key="11">
    <source>
        <dbReference type="PROSITE-ProRule" id="PRU00221"/>
    </source>
</evidence>
<evidence type="ECO:0000256" key="12">
    <source>
        <dbReference type="SAM" id="Phobius"/>
    </source>
</evidence>
<dbReference type="InParanoid" id="A0A165PAQ4"/>
<sequence length="399" mass="43441">MRTKHAAHSFPAFPVYSAAFVGYNELVLGGGGGATRSGIKNKLRLYRVENEKSMELLDEYELGKDEDVPMSMAAHPKTKAIVSGINSANERMLRGENENCRMFSVKDKKFNLESAKGTIPPGDAEDYQRATSFSEDGNFVAVAGQHDLSVLSYPSMSRAAKDIHVGDDEIYDVSFSKTSLVLTTTKALSIYDIPENLSVTEETKKGKQKEVPLPELSVAQTIKRPTLPGAESYNVSYRSARYKPGSNNLIYSAINSAPPRGKGKAPPRRAYVCMIKGNGSRWEVEKKRKVTDGAITAFDVSLDGRFLAYGASDLSIGLLDTTTLAPLLTILKAHELPTTALRFNPPSKLLISGSADSTVRIIEVPEFSGGGWGIFILIMVALFVLLFAVATQLYISGRL</sequence>
<dbReference type="STRING" id="1314782.A0A165PAQ4"/>
<keyword evidence="8" id="KW-0653">Protein transport</keyword>
<evidence type="ECO:0000313" key="14">
    <source>
        <dbReference type="Proteomes" id="UP000076761"/>
    </source>
</evidence>
<accession>A0A165PAQ4</accession>
<keyword evidence="7" id="KW-0931">ER-Golgi transport</keyword>
<dbReference type="PANTHER" id="PTHR23284:SF0">
    <property type="entry name" value="PROLACTIN REGULATORY ELEMENT-BINDING PROTEIN"/>
    <property type="match status" value="1"/>
</dbReference>
<dbReference type="Gene3D" id="2.130.10.10">
    <property type="entry name" value="YVTN repeat-like/Quinoprotein amine dehydrogenase"/>
    <property type="match status" value="1"/>
</dbReference>
<dbReference type="PANTHER" id="PTHR23284">
    <property type="entry name" value="PROLACTIN REGULATORY ELEMENT BINDING PROTEIN"/>
    <property type="match status" value="1"/>
</dbReference>
<dbReference type="FunCoup" id="A0A165PAQ4">
    <property type="interactions" value="70"/>
</dbReference>
<dbReference type="InterPro" id="IPR045260">
    <property type="entry name" value="Sec12-like"/>
</dbReference>
<evidence type="ECO:0000313" key="13">
    <source>
        <dbReference type="EMBL" id="KZT20765.1"/>
    </source>
</evidence>